<dbReference type="EMBL" id="CAJVQA010002341">
    <property type="protein sequence ID" value="CAG8544063.1"/>
    <property type="molecule type" value="Genomic_DNA"/>
</dbReference>
<dbReference type="OrthoDB" id="3795213at2759"/>
<name>A0A9N9AVP8_9GLOM</name>
<sequence length="347" mass="39774">MELAKDIKPEKHVSAPPLSIHQVALKYGVAKQTLYDAIAKDAPKCPDSFILLIAEEENELVEYCLNMQSLEFGLTKEAINTMVVQMLTTKNKKNLTKNRPTTKANLIVIQNHFATLEKLIYENCLTPDRIWNMDKKHISVCFTISAARMYILPLLIYKGVRGIEGLLTDISVLPGTVIAFTETRYMHEDIFRIYTEHFSNSILSTYPVLLMLDRATSHIDLTSIKYCQENNILLYVLLLNTTHIFQPSEIPFKKLKSEYDKASDRYHINNNLGVVTKYLFTQVFSEAFHKMYTPNMIRHTFATTGIWPLNPDVINPECLMPSLAMFQSVSSSPKPTHECNTRINRFT</sequence>
<feature type="domain" description="DDE-1" evidence="1">
    <location>
        <begin position="180"/>
        <end position="273"/>
    </location>
</feature>
<keyword evidence="3" id="KW-1185">Reference proteome</keyword>
<organism evidence="2 3">
    <name type="scientific">Cetraspora pellucida</name>
    <dbReference type="NCBI Taxonomy" id="1433469"/>
    <lineage>
        <taxon>Eukaryota</taxon>
        <taxon>Fungi</taxon>
        <taxon>Fungi incertae sedis</taxon>
        <taxon>Mucoromycota</taxon>
        <taxon>Glomeromycotina</taxon>
        <taxon>Glomeromycetes</taxon>
        <taxon>Diversisporales</taxon>
        <taxon>Gigasporaceae</taxon>
        <taxon>Cetraspora</taxon>
    </lineage>
</organism>
<accession>A0A9N9AVP8</accession>
<dbReference type="Pfam" id="PF03184">
    <property type="entry name" value="DDE_1"/>
    <property type="match status" value="1"/>
</dbReference>
<evidence type="ECO:0000313" key="2">
    <source>
        <dbReference type="EMBL" id="CAG8544063.1"/>
    </source>
</evidence>
<dbReference type="Proteomes" id="UP000789759">
    <property type="component" value="Unassembled WGS sequence"/>
</dbReference>
<gene>
    <name evidence="2" type="ORF">CPELLU_LOCUS4433</name>
</gene>
<proteinExistence type="predicted"/>
<dbReference type="GO" id="GO:0003676">
    <property type="term" value="F:nucleic acid binding"/>
    <property type="evidence" value="ECO:0007669"/>
    <property type="project" value="InterPro"/>
</dbReference>
<protein>
    <submittedName>
        <fullName evidence="2">5281_t:CDS:1</fullName>
    </submittedName>
</protein>
<evidence type="ECO:0000313" key="3">
    <source>
        <dbReference type="Proteomes" id="UP000789759"/>
    </source>
</evidence>
<comment type="caution">
    <text evidence="2">The sequence shown here is derived from an EMBL/GenBank/DDBJ whole genome shotgun (WGS) entry which is preliminary data.</text>
</comment>
<evidence type="ECO:0000259" key="1">
    <source>
        <dbReference type="Pfam" id="PF03184"/>
    </source>
</evidence>
<dbReference type="InterPro" id="IPR004875">
    <property type="entry name" value="DDE_SF_endonuclease_dom"/>
</dbReference>
<reference evidence="2" key="1">
    <citation type="submission" date="2021-06" db="EMBL/GenBank/DDBJ databases">
        <authorList>
            <person name="Kallberg Y."/>
            <person name="Tangrot J."/>
            <person name="Rosling A."/>
        </authorList>
    </citation>
    <scope>NUCLEOTIDE SEQUENCE</scope>
    <source>
        <strain evidence="2">FL966</strain>
    </source>
</reference>
<dbReference type="AlphaFoldDB" id="A0A9N9AVP8"/>